<accession>A0ABP3KB68</accession>
<keyword evidence="2" id="KW-1185">Reference proteome</keyword>
<proteinExistence type="predicted"/>
<sequence>MSAPRPSVFEAGATELLSPGRPLLAAVVRALPVGLPLLLITRRLPSGSWWWCSPVPGALNVGAFFALLFVAAYRLPGGVAATIGAVQDLVVALLDEAERPRHHRTRFTVGY</sequence>
<reference evidence="2" key="1">
    <citation type="journal article" date="2019" name="Int. J. Syst. Evol. Microbiol.">
        <title>The Global Catalogue of Microorganisms (GCM) 10K type strain sequencing project: providing services to taxonomists for standard genome sequencing and annotation.</title>
        <authorList>
            <consortium name="The Broad Institute Genomics Platform"/>
            <consortium name="The Broad Institute Genome Sequencing Center for Infectious Disease"/>
            <person name="Wu L."/>
            <person name="Ma J."/>
        </authorList>
    </citation>
    <scope>NUCLEOTIDE SEQUENCE [LARGE SCALE GENOMIC DNA]</scope>
    <source>
        <strain evidence="2">JCM 10649</strain>
    </source>
</reference>
<dbReference type="EMBL" id="BAAAHB010000050">
    <property type="protein sequence ID" value="GAA0475454.1"/>
    <property type="molecule type" value="Genomic_DNA"/>
</dbReference>
<organism evidence="1 2">
    <name type="scientific">Streptomyces stramineus</name>
    <dbReference type="NCBI Taxonomy" id="173861"/>
    <lineage>
        <taxon>Bacteria</taxon>
        <taxon>Bacillati</taxon>
        <taxon>Actinomycetota</taxon>
        <taxon>Actinomycetes</taxon>
        <taxon>Kitasatosporales</taxon>
        <taxon>Streptomycetaceae</taxon>
        <taxon>Streptomyces</taxon>
    </lineage>
</organism>
<dbReference type="InterPro" id="IPR037185">
    <property type="entry name" value="EmrE-like"/>
</dbReference>
<dbReference type="SUPFAM" id="SSF103481">
    <property type="entry name" value="Multidrug resistance efflux transporter EmrE"/>
    <property type="match status" value="1"/>
</dbReference>
<evidence type="ECO:0000313" key="2">
    <source>
        <dbReference type="Proteomes" id="UP001499895"/>
    </source>
</evidence>
<protein>
    <submittedName>
        <fullName evidence="1">Uncharacterized protein</fullName>
    </submittedName>
</protein>
<name>A0ABP3KB68_9ACTN</name>
<dbReference type="Proteomes" id="UP001499895">
    <property type="component" value="Unassembled WGS sequence"/>
</dbReference>
<comment type="caution">
    <text evidence="1">The sequence shown here is derived from an EMBL/GenBank/DDBJ whole genome shotgun (WGS) entry which is preliminary data.</text>
</comment>
<gene>
    <name evidence="1" type="ORF">GCM10009544_41890</name>
</gene>
<evidence type="ECO:0000313" key="1">
    <source>
        <dbReference type="EMBL" id="GAA0475454.1"/>
    </source>
</evidence>
<dbReference type="RefSeq" id="WP_344092989.1">
    <property type="nucleotide sequence ID" value="NZ_BAAAHB010000050.1"/>
</dbReference>